<dbReference type="PANTHER" id="PTHR33693:SF3">
    <property type="entry name" value="TYPE-5 URACIL-DNA GLYCOSYLASE"/>
    <property type="match status" value="1"/>
</dbReference>
<dbReference type="InterPro" id="IPR051536">
    <property type="entry name" value="UDG_Type-4/5"/>
</dbReference>
<evidence type="ECO:0000256" key="9">
    <source>
        <dbReference type="ARBA" id="ARBA00023887"/>
    </source>
</evidence>
<dbReference type="SUPFAM" id="SSF52141">
    <property type="entry name" value="Uracil-DNA glycosylase-like"/>
    <property type="match status" value="1"/>
</dbReference>
<protein>
    <recommendedName>
        <fullName evidence="9">Type-5 uracil-DNA glycosylase</fullName>
    </recommendedName>
</protein>
<evidence type="ECO:0000256" key="4">
    <source>
        <dbReference type="ARBA" id="ARBA00022801"/>
    </source>
</evidence>
<dbReference type="Pfam" id="PF03167">
    <property type="entry name" value="UDG"/>
    <property type="match status" value="1"/>
</dbReference>
<comment type="caution">
    <text evidence="11">The sequence shown here is derived from an EMBL/GenBank/DDBJ whole genome shotgun (WGS) entry which is preliminary data.</text>
</comment>
<keyword evidence="12" id="KW-1185">Reference proteome</keyword>
<keyword evidence="4" id="KW-0378">Hydrolase</keyword>
<dbReference type="SMART" id="SM00987">
    <property type="entry name" value="UreE_C"/>
    <property type="match status" value="1"/>
</dbReference>
<dbReference type="EMBL" id="PVBT01000006">
    <property type="protein sequence ID" value="PRD51087.1"/>
    <property type="molecule type" value="Genomic_DNA"/>
</dbReference>
<dbReference type="GO" id="GO:0006284">
    <property type="term" value="P:base-excision repair"/>
    <property type="evidence" value="ECO:0007669"/>
    <property type="project" value="InterPro"/>
</dbReference>
<sequence>MSIEPSPDCPICPRLHDFIAGWRVKEPAWHNAPVPAFLPAGGIEQVQLLIIGLAPGLRGANRTGRPFTGDYAGDLLYGTLAQFGFSRGTFAARPDDGLQLLNAAIVNAVRCVPPENKPVGSEINNCRRFLTPTIQQFRNLRAIVTLGTIAHQSTIRSLKQPVAKFPFSHGGQSDIGDIRIFSSYHCSRYNTNTGRLTETMFKNVFAAVRAHLDAVA</sequence>
<feature type="domain" description="Uracil-DNA glycosylase-like" evidence="10">
    <location>
        <begin position="39"/>
        <end position="205"/>
    </location>
</feature>
<dbReference type="InterPro" id="IPR005122">
    <property type="entry name" value="Uracil-DNA_glycosylase-like"/>
</dbReference>
<evidence type="ECO:0000256" key="7">
    <source>
        <dbReference type="ARBA" id="ARBA00023204"/>
    </source>
</evidence>
<organism evidence="11 12">
    <name type="scientific">Phyllobacterium myrsinacearum</name>
    <dbReference type="NCBI Taxonomy" id="28101"/>
    <lineage>
        <taxon>Bacteria</taxon>
        <taxon>Pseudomonadati</taxon>
        <taxon>Pseudomonadota</taxon>
        <taxon>Alphaproteobacteria</taxon>
        <taxon>Hyphomicrobiales</taxon>
        <taxon>Phyllobacteriaceae</taxon>
        <taxon>Phyllobacterium</taxon>
    </lineage>
</organism>
<dbReference type="OrthoDB" id="9787663at2"/>
<evidence type="ECO:0000313" key="11">
    <source>
        <dbReference type="EMBL" id="PRD51087.1"/>
    </source>
</evidence>
<evidence type="ECO:0000256" key="5">
    <source>
        <dbReference type="ARBA" id="ARBA00023004"/>
    </source>
</evidence>
<evidence type="ECO:0000256" key="6">
    <source>
        <dbReference type="ARBA" id="ARBA00023014"/>
    </source>
</evidence>
<name>A0A2S9JDW9_9HYPH</name>
<proteinExistence type="inferred from homology"/>
<evidence type="ECO:0000256" key="1">
    <source>
        <dbReference type="ARBA" id="ARBA00022485"/>
    </source>
</evidence>
<dbReference type="CDD" id="cd10031">
    <property type="entry name" value="UDG-F5_TTUDGB_like"/>
    <property type="match status" value="1"/>
</dbReference>
<dbReference type="GO" id="GO:0051539">
    <property type="term" value="F:4 iron, 4 sulfur cluster binding"/>
    <property type="evidence" value="ECO:0007669"/>
    <property type="project" value="UniProtKB-KW"/>
</dbReference>
<comment type="similarity">
    <text evidence="8">Belongs to the uracil-DNA glycosylase (UDG) superfamily. Type 5 (UDGb) family.</text>
</comment>
<keyword evidence="1" id="KW-0004">4Fe-4S</keyword>
<dbReference type="AlphaFoldDB" id="A0A2S9JDW9"/>
<dbReference type="GO" id="GO:0046872">
    <property type="term" value="F:metal ion binding"/>
    <property type="evidence" value="ECO:0007669"/>
    <property type="project" value="UniProtKB-KW"/>
</dbReference>
<dbReference type="Proteomes" id="UP000238563">
    <property type="component" value="Unassembled WGS sequence"/>
</dbReference>
<evidence type="ECO:0000259" key="10">
    <source>
        <dbReference type="SMART" id="SM00986"/>
    </source>
</evidence>
<keyword evidence="2" id="KW-0479">Metal-binding</keyword>
<keyword evidence="5" id="KW-0408">Iron</keyword>
<dbReference type="GO" id="GO:0004844">
    <property type="term" value="F:uracil DNA N-glycosylase activity"/>
    <property type="evidence" value="ECO:0007669"/>
    <property type="project" value="InterPro"/>
</dbReference>
<keyword evidence="6" id="KW-0411">Iron-sulfur</keyword>
<dbReference type="PANTHER" id="PTHR33693">
    <property type="entry name" value="TYPE-5 URACIL-DNA GLYCOSYLASE"/>
    <property type="match status" value="1"/>
</dbReference>
<dbReference type="InterPro" id="IPR036895">
    <property type="entry name" value="Uracil-DNA_glycosylase-like_sf"/>
</dbReference>
<dbReference type="SMART" id="SM00986">
    <property type="entry name" value="UDG"/>
    <property type="match status" value="1"/>
</dbReference>
<evidence type="ECO:0000256" key="8">
    <source>
        <dbReference type="ARBA" id="ARBA00023779"/>
    </source>
</evidence>
<keyword evidence="3" id="KW-0227">DNA damage</keyword>
<gene>
    <name evidence="11" type="ORF">C5750_19810</name>
</gene>
<dbReference type="GO" id="GO:0033958">
    <property type="term" value="F:DNA-deoxyinosine glycosylase activity"/>
    <property type="evidence" value="ECO:0007669"/>
    <property type="project" value="InterPro"/>
</dbReference>
<dbReference type="RefSeq" id="WP_105735934.1">
    <property type="nucleotide sequence ID" value="NZ_PVBT01000006.1"/>
</dbReference>
<accession>A0A2S9JDW9</accession>
<dbReference type="Gene3D" id="3.40.470.10">
    <property type="entry name" value="Uracil-DNA glycosylase-like domain"/>
    <property type="match status" value="1"/>
</dbReference>
<dbReference type="InterPro" id="IPR044147">
    <property type="entry name" value="UdgB-like"/>
</dbReference>
<keyword evidence="7" id="KW-0234">DNA repair</keyword>
<reference evidence="11 12" key="1">
    <citation type="submission" date="2018-02" db="EMBL/GenBank/DDBJ databases">
        <title>The draft genome of Phyllobacterium myrsinacearum DSM5892.</title>
        <authorList>
            <person name="Li L."/>
            <person name="Liu L."/>
            <person name="Zhang X."/>
            <person name="Wang T."/>
        </authorList>
    </citation>
    <scope>NUCLEOTIDE SEQUENCE [LARGE SCALE GENOMIC DNA]</scope>
    <source>
        <strain evidence="11 12">DSM 5892</strain>
    </source>
</reference>
<evidence type="ECO:0000256" key="2">
    <source>
        <dbReference type="ARBA" id="ARBA00022723"/>
    </source>
</evidence>
<evidence type="ECO:0000256" key="3">
    <source>
        <dbReference type="ARBA" id="ARBA00022763"/>
    </source>
</evidence>
<evidence type="ECO:0000313" key="12">
    <source>
        <dbReference type="Proteomes" id="UP000238563"/>
    </source>
</evidence>